<accession>B8EQ27</accession>
<dbReference type="KEGG" id="msl:Msil_2594"/>
<organism evidence="1 2">
    <name type="scientific">Methylocella silvestris (strain DSM 15510 / CIP 108128 / LMG 27833 / NCIMB 13906 / BL2)</name>
    <dbReference type="NCBI Taxonomy" id="395965"/>
    <lineage>
        <taxon>Bacteria</taxon>
        <taxon>Pseudomonadati</taxon>
        <taxon>Pseudomonadota</taxon>
        <taxon>Alphaproteobacteria</taxon>
        <taxon>Hyphomicrobiales</taxon>
        <taxon>Beijerinckiaceae</taxon>
        <taxon>Methylocella</taxon>
    </lineage>
</organism>
<keyword evidence="2" id="KW-1185">Reference proteome</keyword>
<evidence type="ECO:0000313" key="1">
    <source>
        <dbReference type="EMBL" id="ACK51517.1"/>
    </source>
</evidence>
<gene>
    <name evidence="1" type="ordered locus">Msil_2594</name>
</gene>
<reference evidence="1 2" key="1">
    <citation type="journal article" date="2010" name="J. Bacteriol.">
        <title>Complete genome sequence of the aerobic facultative methanotroph Methylocella silvestris BL2.</title>
        <authorList>
            <person name="Chen Y."/>
            <person name="Crombie A."/>
            <person name="Rahman M.T."/>
            <person name="Dedysh S.N."/>
            <person name="Liesack W."/>
            <person name="Stott M.B."/>
            <person name="Alam M."/>
            <person name="Theisen A.R."/>
            <person name="Murrell J.C."/>
            <person name="Dunfield P.F."/>
        </authorList>
    </citation>
    <scope>NUCLEOTIDE SEQUENCE [LARGE SCALE GENOMIC DNA]</scope>
    <source>
        <strain evidence="2">DSM 15510 / CIP 108128 / LMG 27833 / NCIMB 13906 / BL2</strain>
    </source>
</reference>
<proteinExistence type="predicted"/>
<dbReference type="HOGENOM" id="CLU_2634071_0_0_5"/>
<dbReference type="EMBL" id="CP001280">
    <property type="protein sequence ID" value="ACK51517.1"/>
    <property type="molecule type" value="Genomic_DNA"/>
</dbReference>
<evidence type="ECO:0000313" key="2">
    <source>
        <dbReference type="Proteomes" id="UP000002257"/>
    </source>
</evidence>
<dbReference type="AlphaFoldDB" id="B8EQ27"/>
<sequence length="77" mass="8950">MELIDFSQFTSRRAARAQPRDNAAVAEAPIFDLWADLHSAKPEPEAVEAQVIDMVEADFWNDLQFRLAYPTHRLRRH</sequence>
<name>B8EQ27_METSB</name>
<protein>
    <submittedName>
        <fullName evidence="1">Uncharacterized protein</fullName>
    </submittedName>
</protein>
<dbReference type="Proteomes" id="UP000002257">
    <property type="component" value="Chromosome"/>
</dbReference>